<sequence>MNRLGYIAIGFTVVLAIVGIVFAILGSKNALPGQASLPESNTVTDPGYVADQVEKNCYKLGTEVYHKVPDREKYMRNPRQPTQVITYNGTAWQAYTTDRVAREGVVYQFITESSDALPANGDWVIMKEQPNTVSGERVPCMQ</sequence>
<organism evidence="2">
    <name type="scientific">viral metagenome</name>
    <dbReference type="NCBI Taxonomy" id="1070528"/>
    <lineage>
        <taxon>unclassified sequences</taxon>
        <taxon>metagenomes</taxon>
        <taxon>organismal metagenomes</taxon>
    </lineage>
</organism>
<accession>A0A6C0LRW9</accession>
<proteinExistence type="predicted"/>
<keyword evidence="1" id="KW-0472">Membrane</keyword>
<reference evidence="2" key="1">
    <citation type="journal article" date="2020" name="Nature">
        <title>Giant virus diversity and host interactions through global metagenomics.</title>
        <authorList>
            <person name="Schulz F."/>
            <person name="Roux S."/>
            <person name="Paez-Espino D."/>
            <person name="Jungbluth S."/>
            <person name="Walsh D.A."/>
            <person name="Denef V.J."/>
            <person name="McMahon K.D."/>
            <person name="Konstantinidis K.T."/>
            <person name="Eloe-Fadrosh E.A."/>
            <person name="Kyrpides N.C."/>
            <person name="Woyke T."/>
        </authorList>
    </citation>
    <scope>NUCLEOTIDE SEQUENCE</scope>
    <source>
        <strain evidence="2">GVMAG-S-1016704-121</strain>
    </source>
</reference>
<protein>
    <submittedName>
        <fullName evidence="2">Uncharacterized protein</fullName>
    </submittedName>
</protein>
<dbReference type="EMBL" id="MN740559">
    <property type="protein sequence ID" value="QHU33616.1"/>
    <property type="molecule type" value="Genomic_DNA"/>
</dbReference>
<dbReference type="AlphaFoldDB" id="A0A6C0LRW9"/>
<evidence type="ECO:0000313" key="2">
    <source>
        <dbReference type="EMBL" id="QHU33616.1"/>
    </source>
</evidence>
<name>A0A6C0LRW9_9ZZZZ</name>
<keyword evidence="1" id="KW-1133">Transmembrane helix</keyword>
<keyword evidence="1" id="KW-0812">Transmembrane</keyword>
<evidence type="ECO:0000256" key="1">
    <source>
        <dbReference type="SAM" id="Phobius"/>
    </source>
</evidence>
<feature type="transmembrane region" description="Helical" evidence="1">
    <location>
        <begin position="6"/>
        <end position="25"/>
    </location>
</feature>